<name>A0A7W6FZN5_9SPHN</name>
<comment type="caution">
    <text evidence="1">The sequence shown here is derived from an EMBL/GenBank/DDBJ whole genome shotgun (WGS) entry which is preliminary data.</text>
</comment>
<dbReference type="RefSeq" id="WP_221226063.1">
    <property type="nucleotide sequence ID" value="NZ_JACIDY010000004.1"/>
</dbReference>
<sequence>MIGHIAGYTQAARHQAHQLAACGDLLIRGDVRIAAEAGKKRIQPGAQPIFNQAIRTRGDLCRSQYRRGIKNAVGHDLSMTIEHHLARAV</sequence>
<keyword evidence="2" id="KW-1185">Reference proteome</keyword>
<evidence type="ECO:0000313" key="2">
    <source>
        <dbReference type="Proteomes" id="UP000561459"/>
    </source>
</evidence>
<reference evidence="1 2" key="1">
    <citation type="submission" date="2020-08" db="EMBL/GenBank/DDBJ databases">
        <title>Genomic Encyclopedia of Type Strains, Phase IV (KMG-IV): sequencing the most valuable type-strain genomes for metagenomic binning, comparative biology and taxonomic classification.</title>
        <authorList>
            <person name="Goeker M."/>
        </authorList>
    </citation>
    <scope>NUCLEOTIDE SEQUENCE [LARGE SCALE GENOMIC DNA]</scope>
    <source>
        <strain evidence="1 2">DSM 27568</strain>
    </source>
</reference>
<dbReference type="AlphaFoldDB" id="A0A7W6FZN5"/>
<gene>
    <name evidence="1" type="ORF">GGR39_001994</name>
</gene>
<organism evidence="1 2">
    <name type="scientific">Novosphingobium fluoreni</name>
    <dbReference type="NCBI Taxonomy" id="1391222"/>
    <lineage>
        <taxon>Bacteria</taxon>
        <taxon>Pseudomonadati</taxon>
        <taxon>Pseudomonadota</taxon>
        <taxon>Alphaproteobacteria</taxon>
        <taxon>Sphingomonadales</taxon>
        <taxon>Sphingomonadaceae</taxon>
        <taxon>Novosphingobium</taxon>
    </lineage>
</organism>
<proteinExistence type="predicted"/>
<evidence type="ECO:0000313" key="1">
    <source>
        <dbReference type="EMBL" id="MBB3940337.1"/>
    </source>
</evidence>
<dbReference type="EMBL" id="JACIDY010000004">
    <property type="protein sequence ID" value="MBB3940337.1"/>
    <property type="molecule type" value="Genomic_DNA"/>
</dbReference>
<accession>A0A7W6FZN5</accession>
<dbReference type="Proteomes" id="UP000561459">
    <property type="component" value="Unassembled WGS sequence"/>
</dbReference>
<protein>
    <submittedName>
        <fullName evidence="1">Uncharacterized protein</fullName>
    </submittedName>
</protein>